<feature type="transmembrane region" description="Helical" evidence="7">
    <location>
        <begin position="197"/>
        <end position="216"/>
    </location>
</feature>
<dbReference type="RefSeq" id="WP_019239134.1">
    <property type="nucleotide sequence ID" value="NZ_CABKRW010000077.1"/>
</dbReference>
<evidence type="ECO:0000313" key="9">
    <source>
        <dbReference type="EMBL" id="OUN89819.1"/>
    </source>
</evidence>
<dbReference type="Proteomes" id="UP000195781">
    <property type="component" value="Unassembled WGS sequence"/>
</dbReference>
<evidence type="ECO:0000256" key="3">
    <source>
        <dbReference type="ARBA" id="ARBA00022475"/>
    </source>
</evidence>
<keyword evidence="2 7" id="KW-0813">Transport</keyword>
<dbReference type="GO" id="GO:0055085">
    <property type="term" value="P:transmembrane transport"/>
    <property type="evidence" value="ECO:0007669"/>
    <property type="project" value="InterPro"/>
</dbReference>
<evidence type="ECO:0000313" key="10">
    <source>
        <dbReference type="Proteomes" id="UP000195781"/>
    </source>
</evidence>
<keyword evidence="6 7" id="KW-0472">Membrane</keyword>
<feature type="transmembrane region" description="Helical" evidence="7">
    <location>
        <begin position="305"/>
        <end position="327"/>
    </location>
</feature>
<evidence type="ECO:0000256" key="5">
    <source>
        <dbReference type="ARBA" id="ARBA00022989"/>
    </source>
</evidence>
<comment type="caution">
    <text evidence="9">The sequence shown here is derived from an EMBL/GenBank/DDBJ whole genome shotgun (WGS) entry which is preliminary data.</text>
</comment>
<dbReference type="OrthoDB" id="3171583at2"/>
<organism evidence="9 10">
    <name type="scientific">[Collinsella] massiliensis</name>
    <dbReference type="NCBI Taxonomy" id="1232426"/>
    <lineage>
        <taxon>Bacteria</taxon>
        <taxon>Bacillati</taxon>
        <taxon>Actinomycetota</taxon>
        <taxon>Coriobacteriia</taxon>
        <taxon>Coriobacteriales</taxon>
        <taxon>Coriobacteriaceae</taxon>
        <taxon>Enorma</taxon>
    </lineage>
</organism>
<proteinExistence type="inferred from homology"/>
<evidence type="ECO:0000256" key="1">
    <source>
        <dbReference type="ARBA" id="ARBA00004651"/>
    </source>
</evidence>
<keyword evidence="10" id="KW-1185">Reference proteome</keyword>
<sequence length="338" mass="36524">MLKYVLKRILLAIPVLLGVSIIVFLIMRVFSADPAPVVLGQHATEQAMEAWREANGLNDPLIVQYFNFLGGALTGNLGESYYTHTPVTQELLSRFPATIELALVAIIIASVVGVALGVLSATHKNSVIDGLSTIIALVGVSMPIFWLGVLLIIFFAGYLHVLPSSGRMDPLLQPVGGTGFYLLDTLLMGDFEAFSDAVAHITLPALALSMYSLAVITRMTRSSMLETLGEDYVRTARAKGLKKRRVDIHHALRNAMLPVTTVIGLQLGSLLGGAMLTETVFAWPGIGKFVVDSILKSDFPVVQGAVLLIGTIFIIINLVVDVIYAYLDPRISYSKEEG</sequence>
<dbReference type="Gene3D" id="1.10.3720.10">
    <property type="entry name" value="MetI-like"/>
    <property type="match status" value="1"/>
</dbReference>
<gene>
    <name evidence="9" type="ORF">B5G02_00235</name>
</gene>
<keyword evidence="5 7" id="KW-1133">Transmembrane helix</keyword>
<dbReference type="AlphaFoldDB" id="A0A1Y3Y371"/>
<reference evidence="10" key="1">
    <citation type="submission" date="2017-04" db="EMBL/GenBank/DDBJ databases">
        <title>Function of individual gut microbiota members based on whole genome sequencing of pure cultures obtained from chicken caecum.</title>
        <authorList>
            <person name="Medvecky M."/>
            <person name="Cejkova D."/>
            <person name="Polansky O."/>
            <person name="Karasova D."/>
            <person name="Kubasova T."/>
            <person name="Cizek A."/>
            <person name="Rychlik I."/>
        </authorList>
    </citation>
    <scope>NUCLEOTIDE SEQUENCE [LARGE SCALE GENOMIC DNA]</scope>
    <source>
        <strain evidence="10">An5</strain>
    </source>
</reference>
<dbReference type="PROSITE" id="PS50928">
    <property type="entry name" value="ABC_TM1"/>
    <property type="match status" value="1"/>
</dbReference>
<protein>
    <submittedName>
        <fullName evidence="9">Peptide ABC transporter permease</fullName>
    </submittedName>
</protein>
<dbReference type="SUPFAM" id="SSF161098">
    <property type="entry name" value="MetI-like"/>
    <property type="match status" value="1"/>
</dbReference>
<evidence type="ECO:0000256" key="2">
    <source>
        <dbReference type="ARBA" id="ARBA00022448"/>
    </source>
</evidence>
<comment type="similarity">
    <text evidence="7">Belongs to the binding-protein-dependent transport system permease family.</text>
</comment>
<keyword evidence="4 7" id="KW-0812">Transmembrane</keyword>
<accession>A0A1Y3Y371</accession>
<dbReference type="CDD" id="cd06261">
    <property type="entry name" value="TM_PBP2"/>
    <property type="match status" value="1"/>
</dbReference>
<dbReference type="EMBL" id="NFIE01000001">
    <property type="protein sequence ID" value="OUN89819.1"/>
    <property type="molecule type" value="Genomic_DNA"/>
</dbReference>
<evidence type="ECO:0000256" key="4">
    <source>
        <dbReference type="ARBA" id="ARBA00022692"/>
    </source>
</evidence>
<dbReference type="GO" id="GO:0005886">
    <property type="term" value="C:plasma membrane"/>
    <property type="evidence" value="ECO:0007669"/>
    <property type="project" value="UniProtKB-SubCell"/>
</dbReference>
<evidence type="ECO:0000256" key="6">
    <source>
        <dbReference type="ARBA" id="ARBA00023136"/>
    </source>
</evidence>
<dbReference type="Pfam" id="PF19300">
    <property type="entry name" value="BPD_transp_1_N"/>
    <property type="match status" value="1"/>
</dbReference>
<dbReference type="PANTHER" id="PTHR43163">
    <property type="entry name" value="DIPEPTIDE TRANSPORT SYSTEM PERMEASE PROTEIN DPPB-RELATED"/>
    <property type="match status" value="1"/>
</dbReference>
<dbReference type="InterPro" id="IPR000515">
    <property type="entry name" value="MetI-like"/>
</dbReference>
<name>A0A1Y3Y371_9ACTN</name>
<comment type="subcellular location">
    <subcellularLocation>
        <location evidence="1 7">Cell membrane</location>
        <topology evidence="1 7">Multi-pass membrane protein</topology>
    </subcellularLocation>
</comment>
<feature type="transmembrane region" description="Helical" evidence="7">
    <location>
        <begin position="101"/>
        <end position="122"/>
    </location>
</feature>
<feature type="transmembrane region" description="Helical" evidence="7">
    <location>
        <begin position="251"/>
        <end position="276"/>
    </location>
</feature>
<dbReference type="Pfam" id="PF00528">
    <property type="entry name" value="BPD_transp_1"/>
    <property type="match status" value="1"/>
</dbReference>
<feature type="transmembrane region" description="Helical" evidence="7">
    <location>
        <begin position="134"/>
        <end position="159"/>
    </location>
</feature>
<evidence type="ECO:0000259" key="8">
    <source>
        <dbReference type="PROSITE" id="PS50928"/>
    </source>
</evidence>
<dbReference type="InterPro" id="IPR045621">
    <property type="entry name" value="BPD_transp_1_N"/>
</dbReference>
<dbReference type="InterPro" id="IPR035906">
    <property type="entry name" value="MetI-like_sf"/>
</dbReference>
<feature type="domain" description="ABC transmembrane type-1" evidence="8">
    <location>
        <begin position="95"/>
        <end position="324"/>
    </location>
</feature>
<evidence type="ECO:0000256" key="7">
    <source>
        <dbReference type="RuleBase" id="RU363032"/>
    </source>
</evidence>
<dbReference type="PANTHER" id="PTHR43163:SF6">
    <property type="entry name" value="DIPEPTIDE TRANSPORT SYSTEM PERMEASE PROTEIN DPPB-RELATED"/>
    <property type="match status" value="1"/>
</dbReference>
<feature type="transmembrane region" description="Helical" evidence="7">
    <location>
        <begin position="9"/>
        <end position="30"/>
    </location>
</feature>
<keyword evidence="3" id="KW-1003">Cell membrane</keyword>